<feature type="binding site" evidence="7">
    <location>
        <position position="171"/>
    </location>
    <ligand>
        <name>Zn(2+)</name>
        <dbReference type="ChEBI" id="CHEBI:29105"/>
    </ligand>
</feature>
<keyword evidence="3 7" id="KW-0862">Zinc</keyword>
<evidence type="ECO:0000256" key="7">
    <source>
        <dbReference type="PIRSR" id="PIRSR602481-1"/>
    </source>
</evidence>
<keyword evidence="10" id="KW-1185">Reference proteome</keyword>
<reference evidence="9" key="1">
    <citation type="submission" date="2022-11" db="EMBL/GenBank/DDBJ databases">
        <title>Biodiversity and phylogenetic relationships of bacteria.</title>
        <authorList>
            <person name="Machado R.A.R."/>
            <person name="Bhat A."/>
            <person name="Loulou A."/>
            <person name="Kallel S."/>
        </authorList>
    </citation>
    <scope>NUCLEOTIDE SEQUENCE</scope>
    <source>
        <strain evidence="9">K-TC2</strain>
    </source>
</reference>
<feature type="binding site" evidence="7">
    <location>
        <position position="168"/>
    </location>
    <ligand>
        <name>Zn(2+)</name>
        <dbReference type="ChEBI" id="CHEBI:29105"/>
    </ligand>
</feature>
<feature type="binding site" evidence="8">
    <location>
        <position position="115"/>
    </location>
    <ligand>
        <name>Fe cation</name>
        <dbReference type="ChEBI" id="CHEBI:24875"/>
    </ligand>
</feature>
<comment type="caution">
    <text evidence="9">The sequence shown here is derived from an EMBL/GenBank/DDBJ whole genome shotgun (WGS) entry which is preliminary data.</text>
</comment>
<dbReference type="RefSeq" id="WP_266338727.1">
    <property type="nucleotide sequence ID" value="NZ_JAPKNK010000004.1"/>
</dbReference>
<dbReference type="Pfam" id="PF01475">
    <property type="entry name" value="FUR"/>
    <property type="match status" value="1"/>
</dbReference>
<evidence type="ECO:0000313" key="10">
    <source>
        <dbReference type="Proteomes" id="UP001144805"/>
    </source>
</evidence>
<keyword evidence="8" id="KW-0408">Iron</keyword>
<dbReference type="GO" id="GO:0003700">
    <property type="term" value="F:DNA-binding transcription factor activity"/>
    <property type="evidence" value="ECO:0007669"/>
    <property type="project" value="InterPro"/>
</dbReference>
<dbReference type="InterPro" id="IPR043135">
    <property type="entry name" value="Fur_C"/>
</dbReference>
<dbReference type="AlphaFoldDB" id="A0A9X3E263"/>
<keyword evidence="7" id="KW-0479">Metal-binding</keyword>
<evidence type="ECO:0000256" key="4">
    <source>
        <dbReference type="ARBA" id="ARBA00023015"/>
    </source>
</evidence>
<evidence type="ECO:0000313" key="9">
    <source>
        <dbReference type="EMBL" id="MCX5569753.1"/>
    </source>
</evidence>
<proteinExistence type="inferred from homology"/>
<comment type="cofactor">
    <cofactor evidence="8">
        <name>Mn(2+)</name>
        <dbReference type="ChEBI" id="CHEBI:29035"/>
    </cofactor>
    <cofactor evidence="8">
        <name>Fe(2+)</name>
        <dbReference type="ChEBI" id="CHEBI:29033"/>
    </cofactor>
    <text evidence="8">Binds 1 Mn(2+) or Fe(2+) ion per subunit.</text>
</comment>
<comment type="similarity">
    <text evidence="1">Belongs to the Fur family.</text>
</comment>
<keyword evidence="5" id="KW-0238">DNA-binding</keyword>
<organism evidence="9 10">
    <name type="scientific">Kaistia nematophila</name>
    <dbReference type="NCBI Taxonomy" id="2994654"/>
    <lineage>
        <taxon>Bacteria</taxon>
        <taxon>Pseudomonadati</taxon>
        <taxon>Pseudomonadota</taxon>
        <taxon>Alphaproteobacteria</taxon>
        <taxon>Hyphomicrobiales</taxon>
        <taxon>Kaistiaceae</taxon>
        <taxon>Kaistia</taxon>
    </lineage>
</organism>
<evidence type="ECO:0000256" key="5">
    <source>
        <dbReference type="ARBA" id="ARBA00023125"/>
    </source>
</evidence>
<dbReference type="Gene3D" id="3.30.1490.190">
    <property type="match status" value="1"/>
</dbReference>
<name>A0A9X3E263_9HYPH</name>
<dbReference type="PANTHER" id="PTHR33202:SF6">
    <property type="entry name" value="ZINC UPTAKE REGULATION PROTEIN"/>
    <property type="match status" value="1"/>
</dbReference>
<feature type="binding site" evidence="7">
    <location>
        <position position="128"/>
    </location>
    <ligand>
        <name>Zn(2+)</name>
        <dbReference type="ChEBI" id="CHEBI:29105"/>
    </ligand>
</feature>
<dbReference type="Proteomes" id="UP001144805">
    <property type="component" value="Unassembled WGS sequence"/>
</dbReference>
<keyword evidence="2" id="KW-0678">Repressor</keyword>
<dbReference type="Gene3D" id="1.10.10.10">
    <property type="entry name" value="Winged helix-like DNA-binding domain superfamily/Winged helix DNA-binding domain"/>
    <property type="match status" value="1"/>
</dbReference>
<dbReference type="GO" id="GO:0000976">
    <property type="term" value="F:transcription cis-regulatory region binding"/>
    <property type="evidence" value="ECO:0007669"/>
    <property type="project" value="TreeGrafter"/>
</dbReference>
<dbReference type="InterPro" id="IPR036390">
    <property type="entry name" value="WH_DNA-bd_sf"/>
</dbReference>
<evidence type="ECO:0000256" key="6">
    <source>
        <dbReference type="ARBA" id="ARBA00023163"/>
    </source>
</evidence>
<dbReference type="SUPFAM" id="SSF46785">
    <property type="entry name" value="Winged helix' DNA-binding domain"/>
    <property type="match status" value="1"/>
</dbReference>
<evidence type="ECO:0000256" key="2">
    <source>
        <dbReference type="ARBA" id="ARBA00022491"/>
    </source>
</evidence>
<evidence type="ECO:0000256" key="8">
    <source>
        <dbReference type="PIRSR" id="PIRSR602481-2"/>
    </source>
</evidence>
<protein>
    <submittedName>
        <fullName evidence="9">Transcriptional repressor</fullName>
    </submittedName>
</protein>
<dbReference type="GO" id="GO:1900376">
    <property type="term" value="P:regulation of secondary metabolite biosynthetic process"/>
    <property type="evidence" value="ECO:0007669"/>
    <property type="project" value="TreeGrafter"/>
</dbReference>
<sequence>MTSGAKHGTGEIMLEHRDHDHDHCARDAIAHAEAISAAEGLRFTEQRRKVLAALAESHVPASAYEVIDRLAADGPRPAPVSVYRALEFLVEHGFAHRIESRNAYIACSRGPEGHDKPGHGAATVFLLCENCGAAGEASSAALTEALAAVTQAAGFAPSAPIIEIRGLCARCRKAG</sequence>
<keyword evidence="6" id="KW-0804">Transcription</keyword>
<dbReference type="GO" id="GO:0005829">
    <property type="term" value="C:cytosol"/>
    <property type="evidence" value="ECO:0007669"/>
    <property type="project" value="TreeGrafter"/>
</dbReference>
<dbReference type="GO" id="GO:0008270">
    <property type="term" value="F:zinc ion binding"/>
    <property type="evidence" value="ECO:0007669"/>
    <property type="project" value="TreeGrafter"/>
</dbReference>
<dbReference type="PANTHER" id="PTHR33202">
    <property type="entry name" value="ZINC UPTAKE REGULATION PROTEIN"/>
    <property type="match status" value="1"/>
</dbReference>
<evidence type="ECO:0000256" key="3">
    <source>
        <dbReference type="ARBA" id="ARBA00022833"/>
    </source>
</evidence>
<dbReference type="InterPro" id="IPR036388">
    <property type="entry name" value="WH-like_DNA-bd_sf"/>
</dbReference>
<keyword evidence="4" id="KW-0805">Transcription regulation</keyword>
<dbReference type="GO" id="GO:0045892">
    <property type="term" value="P:negative regulation of DNA-templated transcription"/>
    <property type="evidence" value="ECO:0007669"/>
    <property type="project" value="TreeGrafter"/>
</dbReference>
<comment type="cofactor">
    <cofactor evidence="7">
        <name>Zn(2+)</name>
        <dbReference type="ChEBI" id="CHEBI:29105"/>
    </cofactor>
    <text evidence="7">Binds 1 zinc ion per subunit.</text>
</comment>
<feature type="binding site" evidence="7">
    <location>
        <position position="131"/>
    </location>
    <ligand>
        <name>Zn(2+)</name>
        <dbReference type="ChEBI" id="CHEBI:29105"/>
    </ligand>
</feature>
<dbReference type="InterPro" id="IPR002481">
    <property type="entry name" value="FUR"/>
</dbReference>
<gene>
    <name evidence="9" type="ORF">OSH07_11170</name>
</gene>
<dbReference type="EMBL" id="JAPKNK010000004">
    <property type="protein sequence ID" value="MCX5569753.1"/>
    <property type="molecule type" value="Genomic_DNA"/>
</dbReference>
<accession>A0A9X3E263</accession>
<evidence type="ECO:0000256" key="1">
    <source>
        <dbReference type="ARBA" id="ARBA00007957"/>
    </source>
</evidence>